<comment type="caution">
    <text evidence="1">The sequence shown here is derived from an EMBL/GenBank/DDBJ whole genome shotgun (WGS) entry which is preliminary data.</text>
</comment>
<protein>
    <submittedName>
        <fullName evidence="1">Uncharacterized protein</fullName>
    </submittedName>
</protein>
<name>A7VT48_9FIRM</name>
<dbReference type="HOGENOM" id="CLU_3268062_0_0_9"/>
<dbReference type="AlphaFoldDB" id="A7VT48"/>
<proteinExistence type="predicted"/>
<accession>A7VT48</accession>
<organism evidence="1 2">
    <name type="scientific">[Clostridium] leptum DSM 753</name>
    <dbReference type="NCBI Taxonomy" id="428125"/>
    <lineage>
        <taxon>Bacteria</taxon>
        <taxon>Bacillati</taxon>
        <taxon>Bacillota</taxon>
        <taxon>Clostridia</taxon>
        <taxon>Eubacteriales</taxon>
        <taxon>Oscillospiraceae</taxon>
        <taxon>Oscillospiraceae incertae sedis</taxon>
    </lineage>
</organism>
<reference evidence="1 2" key="2">
    <citation type="submission" date="2007-08" db="EMBL/GenBank/DDBJ databases">
        <authorList>
            <person name="Fulton L."/>
            <person name="Clifton S."/>
            <person name="Fulton B."/>
            <person name="Xu J."/>
            <person name="Minx P."/>
            <person name="Pepin K.H."/>
            <person name="Johnson M."/>
            <person name="Thiruvilangam P."/>
            <person name="Bhonagiri V."/>
            <person name="Nash W.E."/>
            <person name="Wang C."/>
            <person name="Mardis E.R."/>
            <person name="Wilson R.K."/>
        </authorList>
    </citation>
    <scope>NUCLEOTIDE SEQUENCE [LARGE SCALE GENOMIC DNA]</scope>
    <source>
        <strain evidence="1 2">DSM 753</strain>
    </source>
</reference>
<sequence>MFNLVPYYSKKWKPCPLNVKGVEGISQSRCIKNIFDHTEKG</sequence>
<evidence type="ECO:0000313" key="2">
    <source>
        <dbReference type="Proteomes" id="UP000003490"/>
    </source>
</evidence>
<dbReference type="Proteomes" id="UP000003490">
    <property type="component" value="Unassembled WGS sequence"/>
</dbReference>
<reference evidence="1 2" key="1">
    <citation type="submission" date="2007-08" db="EMBL/GenBank/DDBJ databases">
        <title>Draft genome sequence of Clostridium leptum (DSM 753).</title>
        <authorList>
            <person name="Sudarsanam P."/>
            <person name="Ley R."/>
            <person name="Guruge J."/>
            <person name="Turnbaugh P.J."/>
            <person name="Mahowald M."/>
            <person name="Liep D."/>
            <person name="Gordon J."/>
        </authorList>
    </citation>
    <scope>NUCLEOTIDE SEQUENCE [LARGE SCALE GENOMIC DNA]</scope>
    <source>
        <strain evidence="1 2">DSM 753</strain>
    </source>
</reference>
<evidence type="ECO:0000313" key="1">
    <source>
        <dbReference type="EMBL" id="EDO61344.1"/>
    </source>
</evidence>
<gene>
    <name evidence="1" type="ORF">CLOLEP_01739</name>
</gene>
<dbReference type="EMBL" id="ABCB02000018">
    <property type="protein sequence ID" value="EDO61344.1"/>
    <property type="molecule type" value="Genomic_DNA"/>
</dbReference>